<reference evidence="2" key="2">
    <citation type="submission" date="2023-05" db="EMBL/GenBank/DDBJ databases">
        <authorList>
            <consortium name="Lawrence Berkeley National Laboratory"/>
            <person name="Steindorff A."/>
            <person name="Hensen N."/>
            <person name="Bonometti L."/>
            <person name="Westerberg I."/>
            <person name="Brannstrom I.O."/>
            <person name="Guillou S."/>
            <person name="Cros-Aarteil S."/>
            <person name="Calhoun S."/>
            <person name="Haridas S."/>
            <person name="Kuo A."/>
            <person name="Mondo S."/>
            <person name="Pangilinan J."/>
            <person name="Riley R."/>
            <person name="Labutti K."/>
            <person name="Andreopoulos B."/>
            <person name="Lipzen A."/>
            <person name="Chen C."/>
            <person name="Yanf M."/>
            <person name="Daum C."/>
            <person name="Ng V."/>
            <person name="Clum A."/>
            <person name="Ohm R."/>
            <person name="Martin F."/>
            <person name="Silar P."/>
            <person name="Natvig D."/>
            <person name="Lalanne C."/>
            <person name="Gautier V."/>
            <person name="Ament-Velasquez S.L."/>
            <person name="Kruys A."/>
            <person name="Hutchinson M.I."/>
            <person name="Powell A.J."/>
            <person name="Barry K."/>
            <person name="Miller A.N."/>
            <person name="Grigoriev I.V."/>
            <person name="Debuchy R."/>
            <person name="Gladieux P."/>
            <person name="Thoren M.H."/>
            <person name="Johannesson H."/>
        </authorList>
    </citation>
    <scope>NUCLEOTIDE SEQUENCE</scope>
    <source>
        <strain evidence="2">CBS 532.94</strain>
    </source>
</reference>
<name>A0AAN7HCW2_9PEZI</name>
<dbReference type="EMBL" id="MU860208">
    <property type="protein sequence ID" value="KAK4236194.1"/>
    <property type="molecule type" value="Genomic_DNA"/>
</dbReference>
<feature type="compositionally biased region" description="Polar residues" evidence="1">
    <location>
        <begin position="407"/>
        <end position="421"/>
    </location>
</feature>
<reference evidence="2" key="1">
    <citation type="journal article" date="2023" name="Mol. Phylogenet. Evol.">
        <title>Genome-scale phylogeny and comparative genomics of the fungal order Sordariales.</title>
        <authorList>
            <person name="Hensen N."/>
            <person name="Bonometti L."/>
            <person name="Westerberg I."/>
            <person name="Brannstrom I.O."/>
            <person name="Guillou S."/>
            <person name="Cros-Aarteil S."/>
            <person name="Calhoun S."/>
            <person name="Haridas S."/>
            <person name="Kuo A."/>
            <person name="Mondo S."/>
            <person name="Pangilinan J."/>
            <person name="Riley R."/>
            <person name="LaButti K."/>
            <person name="Andreopoulos B."/>
            <person name="Lipzen A."/>
            <person name="Chen C."/>
            <person name="Yan M."/>
            <person name="Daum C."/>
            <person name="Ng V."/>
            <person name="Clum A."/>
            <person name="Steindorff A."/>
            <person name="Ohm R.A."/>
            <person name="Martin F."/>
            <person name="Silar P."/>
            <person name="Natvig D.O."/>
            <person name="Lalanne C."/>
            <person name="Gautier V."/>
            <person name="Ament-Velasquez S.L."/>
            <person name="Kruys A."/>
            <person name="Hutchinson M.I."/>
            <person name="Powell A.J."/>
            <person name="Barry K."/>
            <person name="Miller A.N."/>
            <person name="Grigoriev I.V."/>
            <person name="Debuchy R."/>
            <person name="Gladieux P."/>
            <person name="Hiltunen Thoren M."/>
            <person name="Johannesson H."/>
        </authorList>
    </citation>
    <scope>NUCLEOTIDE SEQUENCE</scope>
    <source>
        <strain evidence="2">CBS 532.94</strain>
    </source>
</reference>
<feature type="region of interest" description="Disordered" evidence="1">
    <location>
        <begin position="344"/>
        <end position="530"/>
    </location>
</feature>
<dbReference type="Proteomes" id="UP001303760">
    <property type="component" value="Unassembled WGS sequence"/>
</dbReference>
<feature type="non-terminal residue" evidence="2">
    <location>
        <position position="530"/>
    </location>
</feature>
<feature type="compositionally biased region" description="Acidic residues" evidence="1">
    <location>
        <begin position="161"/>
        <end position="173"/>
    </location>
</feature>
<dbReference type="SUPFAM" id="SSF54001">
    <property type="entry name" value="Cysteine proteinases"/>
    <property type="match status" value="1"/>
</dbReference>
<dbReference type="InterPro" id="IPR038765">
    <property type="entry name" value="Papain-like_cys_pep_sf"/>
</dbReference>
<proteinExistence type="predicted"/>
<gene>
    <name evidence="2" type="ORF">C8A03DRAFT_17140</name>
</gene>
<keyword evidence="3" id="KW-1185">Reference proteome</keyword>
<evidence type="ECO:0000313" key="3">
    <source>
        <dbReference type="Proteomes" id="UP001303760"/>
    </source>
</evidence>
<evidence type="ECO:0000256" key="1">
    <source>
        <dbReference type="SAM" id="MobiDB-lite"/>
    </source>
</evidence>
<feature type="compositionally biased region" description="Basic and acidic residues" evidence="1">
    <location>
        <begin position="24"/>
        <end position="37"/>
    </location>
</feature>
<feature type="compositionally biased region" description="Low complexity" evidence="1">
    <location>
        <begin position="505"/>
        <end position="530"/>
    </location>
</feature>
<protein>
    <recommendedName>
        <fullName evidence="4">Ubiquitin-like protease family profile domain-containing protein</fullName>
    </recommendedName>
</protein>
<dbReference type="AlphaFoldDB" id="A0AAN7HCW2"/>
<feature type="compositionally biased region" description="Polar residues" evidence="1">
    <location>
        <begin position="370"/>
        <end position="380"/>
    </location>
</feature>
<feature type="region of interest" description="Disordered" evidence="1">
    <location>
        <begin position="1"/>
        <end position="50"/>
    </location>
</feature>
<evidence type="ECO:0008006" key="4">
    <source>
        <dbReference type="Google" id="ProtNLM"/>
    </source>
</evidence>
<evidence type="ECO:0000313" key="2">
    <source>
        <dbReference type="EMBL" id="KAK4236194.1"/>
    </source>
</evidence>
<sequence length="530" mass="59833">MAAPQNDIAPYLAEFGNGGQTPEDSARLRLPSHRDLRPPLPDDGLHPVTEPAIDRHSDEMLDKRRFMEAKYKGRIEHPVLDAVEEDRRWESWEHCHNGLYHARQGQYLHAPEIFHLAERLITWAQEDPAARLGPRSKEKCNWFILPEHYTLLVRPQLDSHAEEDEETEKEDEATEKAFPLGESGLYTDQEKSHHETAFDKAKFTIHFVHFKWPEHWAVIIYRLKTGDSWFIDSLYRRYKTRDNDEEEKAYRDRSEGARKALTTWLKESNRPIPEGGQHHCVASTYQVDFWSCGLHAIANAMAFIRFEVLRWNNIPDWKGKGPKVMRKQLLTTLHNIMGLKIDPAHKSPLSATKRARGAASETESAGRPGSTASHSSVSPTEQRRMAKAAKKGEPASGKPGAERQSKPESQQTTPEQRSSEGAQRPKGRRVTFQAESLATPPRPPARKQDARTKAKPAQQASFGARKPALGRSLREKMDKKNQRPRDARLADLREEAREISEDLADALAQPAAGQAPASPTSMAAAALLAA</sequence>
<accession>A0AAN7HCW2</accession>
<comment type="caution">
    <text evidence="2">The sequence shown here is derived from an EMBL/GenBank/DDBJ whole genome shotgun (WGS) entry which is preliminary data.</text>
</comment>
<feature type="region of interest" description="Disordered" evidence="1">
    <location>
        <begin position="158"/>
        <end position="177"/>
    </location>
</feature>
<organism evidence="2 3">
    <name type="scientific">Achaetomium macrosporum</name>
    <dbReference type="NCBI Taxonomy" id="79813"/>
    <lineage>
        <taxon>Eukaryota</taxon>
        <taxon>Fungi</taxon>
        <taxon>Dikarya</taxon>
        <taxon>Ascomycota</taxon>
        <taxon>Pezizomycotina</taxon>
        <taxon>Sordariomycetes</taxon>
        <taxon>Sordariomycetidae</taxon>
        <taxon>Sordariales</taxon>
        <taxon>Chaetomiaceae</taxon>
        <taxon>Achaetomium</taxon>
    </lineage>
</organism>
<feature type="compositionally biased region" description="Basic and acidic residues" evidence="1">
    <location>
        <begin position="472"/>
        <end position="500"/>
    </location>
</feature>